<name>A0ABT5ERH8_9BACT</name>
<evidence type="ECO:0000256" key="5">
    <source>
        <dbReference type="SAM" id="MobiDB-lite"/>
    </source>
</evidence>
<sequence>MSSDLATGAIFAGWYRVERRIASGGMGAVYEVVHQETNRRRALKVMHANFVQSDDLRGRFRQEARVAAEIESEYIVDVFDAGIDDATGMPFLVMELLRGEDLGKRLSQTGPLSPAEALTYLHQTSLALDKTHRAHIVHRDLKPDNLFLCEREDAPPRIKVLDFGIAKIVAAGSTAAGATQSLGTPLYMAPEQFLMESSVTPATDIFALGMITFTLLVGKPYWDEESRGGANVFAFATRAALGPREPATARAARLGTTLPPAFDAWFACATAKGPAERFPSATSAVKALAEALVLPQPGLAGPGIAPPVSHPRPRSPSLPSEVPIAPMPTHGTTVPMAPLRAPAPSGVALEAATSMGPPVTPMGQVATPMGPVATPIGSGVTAAPATRRPRPTGLIAAGVGLACLLVALFLFVAVLPAGHVEAPAPAAPATELAEPVAAGAPDVAASADPPGQVAPEIHDEPAVLASATPPPQEEAADTNAAPAPSSGPGNGDPSVKAAQPVATPNSRMFTNYDESAMRRQLEPKVWSGRATEREIKLLIAICRHQRDQGCRTRATAALKQQQSK</sequence>
<evidence type="ECO:0000313" key="9">
    <source>
        <dbReference type="Proteomes" id="UP001221411"/>
    </source>
</evidence>
<dbReference type="EMBL" id="JAQNDO010000001">
    <property type="protein sequence ID" value="MDC0744425.1"/>
    <property type="molecule type" value="Genomic_DNA"/>
</dbReference>
<keyword evidence="9" id="KW-1185">Reference proteome</keyword>
<dbReference type="Proteomes" id="UP001221411">
    <property type="component" value="Unassembled WGS sequence"/>
</dbReference>
<dbReference type="PROSITE" id="PS50011">
    <property type="entry name" value="PROTEIN_KINASE_DOM"/>
    <property type="match status" value="1"/>
</dbReference>
<evidence type="ECO:0000259" key="7">
    <source>
        <dbReference type="PROSITE" id="PS50011"/>
    </source>
</evidence>
<keyword evidence="2" id="KW-0547">Nucleotide-binding</keyword>
<dbReference type="PANTHER" id="PTHR43289:SF34">
    <property type="entry name" value="SERINE_THREONINE-PROTEIN KINASE YBDM-RELATED"/>
    <property type="match status" value="1"/>
</dbReference>
<keyword evidence="4" id="KW-0067">ATP-binding</keyword>
<dbReference type="Gene3D" id="3.30.200.20">
    <property type="entry name" value="Phosphorylase Kinase, domain 1"/>
    <property type="match status" value="1"/>
</dbReference>
<evidence type="ECO:0000256" key="6">
    <source>
        <dbReference type="SAM" id="Phobius"/>
    </source>
</evidence>
<evidence type="ECO:0000256" key="1">
    <source>
        <dbReference type="ARBA" id="ARBA00022679"/>
    </source>
</evidence>
<protein>
    <submittedName>
        <fullName evidence="8">Protein kinase</fullName>
    </submittedName>
</protein>
<dbReference type="PANTHER" id="PTHR43289">
    <property type="entry name" value="MITOGEN-ACTIVATED PROTEIN KINASE KINASE KINASE 20-RELATED"/>
    <property type="match status" value="1"/>
</dbReference>
<keyword evidence="6" id="KW-0472">Membrane</keyword>
<dbReference type="InterPro" id="IPR008271">
    <property type="entry name" value="Ser/Thr_kinase_AS"/>
</dbReference>
<gene>
    <name evidence="8" type="ORF">POL67_24045</name>
</gene>
<keyword evidence="6" id="KW-1133">Transmembrane helix</keyword>
<dbReference type="Pfam" id="PF00069">
    <property type="entry name" value="Pkinase"/>
    <property type="match status" value="1"/>
</dbReference>
<keyword evidence="6" id="KW-0812">Transmembrane</keyword>
<reference evidence="8 9" key="1">
    <citation type="submission" date="2022-11" db="EMBL/GenBank/DDBJ databases">
        <title>Minimal conservation of predation-associated metabolite biosynthetic gene clusters underscores biosynthetic potential of Myxococcota including descriptions for ten novel species: Archangium lansinium sp. nov., Myxococcus landrumus sp. nov., Nannocystis bai.</title>
        <authorList>
            <person name="Ahearne A."/>
            <person name="Stevens C."/>
            <person name="Dowd S."/>
        </authorList>
    </citation>
    <scope>NUCLEOTIDE SEQUENCE [LARGE SCALE GENOMIC DNA]</scope>
    <source>
        <strain evidence="8 9">RJM3</strain>
    </source>
</reference>
<comment type="caution">
    <text evidence="8">The sequence shown here is derived from an EMBL/GenBank/DDBJ whole genome shotgun (WGS) entry which is preliminary data.</text>
</comment>
<dbReference type="RefSeq" id="WP_271920919.1">
    <property type="nucleotide sequence ID" value="NZ_JAQNDO010000001.1"/>
</dbReference>
<dbReference type="InterPro" id="IPR011009">
    <property type="entry name" value="Kinase-like_dom_sf"/>
</dbReference>
<dbReference type="SUPFAM" id="SSF56112">
    <property type="entry name" value="Protein kinase-like (PK-like)"/>
    <property type="match status" value="1"/>
</dbReference>
<evidence type="ECO:0000256" key="3">
    <source>
        <dbReference type="ARBA" id="ARBA00022777"/>
    </source>
</evidence>
<dbReference type="Gene3D" id="1.10.510.10">
    <property type="entry name" value="Transferase(Phosphotransferase) domain 1"/>
    <property type="match status" value="1"/>
</dbReference>
<feature type="region of interest" description="Disordered" evidence="5">
    <location>
        <begin position="466"/>
        <end position="506"/>
    </location>
</feature>
<keyword evidence="3 8" id="KW-0418">Kinase</keyword>
<proteinExistence type="predicted"/>
<evidence type="ECO:0000313" key="8">
    <source>
        <dbReference type="EMBL" id="MDC0744425.1"/>
    </source>
</evidence>
<evidence type="ECO:0000256" key="4">
    <source>
        <dbReference type="ARBA" id="ARBA00022840"/>
    </source>
</evidence>
<dbReference type="GO" id="GO:0016301">
    <property type="term" value="F:kinase activity"/>
    <property type="evidence" value="ECO:0007669"/>
    <property type="project" value="UniProtKB-KW"/>
</dbReference>
<accession>A0ABT5ERH8</accession>
<evidence type="ECO:0000256" key="2">
    <source>
        <dbReference type="ARBA" id="ARBA00022741"/>
    </source>
</evidence>
<dbReference type="CDD" id="cd14014">
    <property type="entry name" value="STKc_PknB_like"/>
    <property type="match status" value="1"/>
</dbReference>
<dbReference type="PROSITE" id="PS00108">
    <property type="entry name" value="PROTEIN_KINASE_ST"/>
    <property type="match status" value="1"/>
</dbReference>
<organism evidence="8 9">
    <name type="scientific">Polyangium mundeleinium</name>
    <dbReference type="NCBI Taxonomy" id="2995306"/>
    <lineage>
        <taxon>Bacteria</taxon>
        <taxon>Pseudomonadati</taxon>
        <taxon>Myxococcota</taxon>
        <taxon>Polyangia</taxon>
        <taxon>Polyangiales</taxon>
        <taxon>Polyangiaceae</taxon>
        <taxon>Polyangium</taxon>
    </lineage>
</organism>
<dbReference type="InterPro" id="IPR000719">
    <property type="entry name" value="Prot_kinase_dom"/>
</dbReference>
<feature type="domain" description="Protein kinase" evidence="7">
    <location>
        <begin position="15"/>
        <end position="293"/>
    </location>
</feature>
<feature type="transmembrane region" description="Helical" evidence="6">
    <location>
        <begin position="394"/>
        <end position="415"/>
    </location>
</feature>
<keyword evidence="1" id="KW-0808">Transferase</keyword>
<dbReference type="SMART" id="SM00220">
    <property type="entry name" value="S_TKc"/>
    <property type="match status" value="1"/>
</dbReference>